<dbReference type="GO" id="GO:0016616">
    <property type="term" value="F:oxidoreductase activity, acting on the CH-OH group of donors, NAD or NADP as acceptor"/>
    <property type="evidence" value="ECO:0007669"/>
    <property type="project" value="InterPro"/>
</dbReference>
<dbReference type="InterPro" id="IPR036291">
    <property type="entry name" value="NAD(P)-bd_dom_sf"/>
</dbReference>
<keyword evidence="2 5" id="KW-0479">Metal-binding</keyword>
<keyword evidence="3 5" id="KW-0862">Zinc</keyword>
<evidence type="ECO:0000256" key="1">
    <source>
        <dbReference type="ARBA" id="ARBA00001947"/>
    </source>
</evidence>
<organism evidence="7 8">
    <name type="scientific">Stachybotrys chartarum (strain CBS 109288 / IBT 7711)</name>
    <name type="common">Toxic black mold</name>
    <name type="synonym">Stilbospora chartarum</name>
    <dbReference type="NCBI Taxonomy" id="1280523"/>
    <lineage>
        <taxon>Eukaryota</taxon>
        <taxon>Fungi</taxon>
        <taxon>Dikarya</taxon>
        <taxon>Ascomycota</taxon>
        <taxon>Pezizomycotina</taxon>
        <taxon>Sordariomycetes</taxon>
        <taxon>Hypocreomycetidae</taxon>
        <taxon>Hypocreales</taxon>
        <taxon>Stachybotryaceae</taxon>
        <taxon>Stachybotrys</taxon>
    </lineage>
</organism>
<dbReference type="PROSITE" id="PS00059">
    <property type="entry name" value="ADH_ZINC"/>
    <property type="match status" value="1"/>
</dbReference>
<dbReference type="Pfam" id="PF00107">
    <property type="entry name" value="ADH_zinc_N"/>
    <property type="match status" value="1"/>
</dbReference>
<dbReference type="FunFam" id="3.40.50.720:FF:000022">
    <property type="entry name" value="Cinnamyl alcohol dehydrogenase"/>
    <property type="match status" value="1"/>
</dbReference>
<evidence type="ECO:0000313" key="7">
    <source>
        <dbReference type="EMBL" id="KEY68591.1"/>
    </source>
</evidence>
<dbReference type="EMBL" id="KL648569">
    <property type="protein sequence ID" value="KEY68591.1"/>
    <property type="molecule type" value="Genomic_DNA"/>
</dbReference>
<dbReference type="SUPFAM" id="SSF50129">
    <property type="entry name" value="GroES-like"/>
    <property type="match status" value="1"/>
</dbReference>
<evidence type="ECO:0000259" key="6">
    <source>
        <dbReference type="SMART" id="SM00829"/>
    </source>
</evidence>
<evidence type="ECO:0000313" key="8">
    <source>
        <dbReference type="Proteomes" id="UP000028045"/>
    </source>
</evidence>
<dbReference type="SMART" id="SM00829">
    <property type="entry name" value="PKS_ER"/>
    <property type="match status" value="1"/>
</dbReference>
<dbReference type="HOGENOM" id="CLU_026673_20_2_1"/>
<dbReference type="PANTHER" id="PTHR42683">
    <property type="entry name" value="ALDEHYDE REDUCTASE"/>
    <property type="match status" value="1"/>
</dbReference>
<dbReference type="AlphaFoldDB" id="A0A084ATG2"/>
<dbReference type="CDD" id="cd05283">
    <property type="entry name" value="CAD1"/>
    <property type="match status" value="1"/>
</dbReference>
<dbReference type="InterPro" id="IPR011032">
    <property type="entry name" value="GroES-like_sf"/>
</dbReference>
<dbReference type="SUPFAM" id="SSF51735">
    <property type="entry name" value="NAD(P)-binding Rossmann-fold domains"/>
    <property type="match status" value="1"/>
</dbReference>
<dbReference type="InterPro" id="IPR013149">
    <property type="entry name" value="ADH-like_C"/>
</dbReference>
<reference evidence="7 8" key="1">
    <citation type="journal article" date="2014" name="BMC Genomics">
        <title>Comparative genome sequencing reveals chemotype-specific gene clusters in the toxigenic black mold Stachybotrys.</title>
        <authorList>
            <person name="Semeiks J."/>
            <person name="Borek D."/>
            <person name="Otwinowski Z."/>
            <person name="Grishin N.V."/>
        </authorList>
    </citation>
    <scope>NUCLEOTIDE SEQUENCE [LARGE SCALE GENOMIC DNA]</scope>
    <source>
        <strain evidence="8">CBS 109288 / IBT 7711</strain>
    </source>
</reference>
<keyword evidence="4" id="KW-0560">Oxidoreductase</keyword>
<dbReference type="Gene3D" id="3.90.180.10">
    <property type="entry name" value="Medium-chain alcohol dehydrogenases, catalytic domain"/>
    <property type="match status" value="1"/>
</dbReference>
<accession>A0A084ATG2</accession>
<comment type="cofactor">
    <cofactor evidence="1 5">
        <name>Zn(2+)</name>
        <dbReference type="ChEBI" id="CHEBI:29105"/>
    </cofactor>
</comment>
<sequence length="331" mass="35666">MSVSFDVFRGSAEGKIVSDHVTRSLQPHEVFVETTHSGICGTDEHYLKSGQVLGHEGIGVVRQTGSQVTSVKVGDRVGFGYTHEICANCDNCATGWDQYCRNQKMYGFHDFDNGSFGTGAVWDAKCVYRIPDGYDSLHAAPLMCAGATVWTVLAEYGVRPTDRVAVMGIGGLGHLAIKLAAAMGCHVVVLSSSESKRQEAMEYGASEFHAFLSGGEAPEGFKPVKHLLLCGSAAIDYPSLAPLMDTHGSIYPLTVAFAPSPVPLLAFNLKGVRVQGSLVASRSAIRDLLDFAARKNITPTVMTFPFTIEGIEEAMQKLRDGNIRYRAVLAR</sequence>
<dbReference type="InterPro" id="IPR013154">
    <property type="entry name" value="ADH-like_N"/>
</dbReference>
<dbReference type="GO" id="GO:0008270">
    <property type="term" value="F:zinc ion binding"/>
    <property type="evidence" value="ECO:0007669"/>
    <property type="project" value="InterPro"/>
</dbReference>
<name>A0A084ATG2_STACB</name>
<gene>
    <name evidence="7" type="ORF">S7711_05775</name>
</gene>
<evidence type="ECO:0000256" key="3">
    <source>
        <dbReference type="ARBA" id="ARBA00022833"/>
    </source>
</evidence>
<dbReference type="InterPro" id="IPR047109">
    <property type="entry name" value="CAD-like"/>
</dbReference>
<dbReference type="InterPro" id="IPR020843">
    <property type="entry name" value="ER"/>
</dbReference>
<dbReference type="Gene3D" id="3.40.50.720">
    <property type="entry name" value="NAD(P)-binding Rossmann-like Domain"/>
    <property type="match status" value="1"/>
</dbReference>
<dbReference type="InterPro" id="IPR002328">
    <property type="entry name" value="ADH_Zn_CS"/>
</dbReference>
<evidence type="ECO:0000256" key="2">
    <source>
        <dbReference type="ARBA" id="ARBA00022723"/>
    </source>
</evidence>
<evidence type="ECO:0000256" key="5">
    <source>
        <dbReference type="RuleBase" id="RU361277"/>
    </source>
</evidence>
<evidence type="ECO:0000256" key="4">
    <source>
        <dbReference type="ARBA" id="ARBA00023002"/>
    </source>
</evidence>
<dbReference type="Proteomes" id="UP000028045">
    <property type="component" value="Unassembled WGS sequence"/>
</dbReference>
<dbReference type="Pfam" id="PF08240">
    <property type="entry name" value="ADH_N"/>
    <property type="match status" value="1"/>
</dbReference>
<comment type="similarity">
    <text evidence="5">Belongs to the zinc-containing alcohol dehydrogenase family.</text>
</comment>
<feature type="domain" description="Enoyl reductase (ER)" evidence="6">
    <location>
        <begin position="10"/>
        <end position="329"/>
    </location>
</feature>
<dbReference type="OrthoDB" id="1879366at2759"/>
<protein>
    <recommendedName>
        <fullName evidence="6">Enoyl reductase (ER) domain-containing protein</fullName>
    </recommendedName>
</protein>
<keyword evidence="8" id="KW-1185">Reference proteome</keyword>
<proteinExistence type="inferred from homology"/>